<dbReference type="InterPro" id="IPR003439">
    <property type="entry name" value="ABC_transporter-like_ATP-bd"/>
</dbReference>
<dbReference type="PROSITE" id="PS50893">
    <property type="entry name" value="ABC_TRANSPORTER_2"/>
    <property type="match status" value="1"/>
</dbReference>
<dbReference type="SMART" id="SM00382">
    <property type="entry name" value="AAA"/>
    <property type="match status" value="1"/>
</dbReference>
<dbReference type="InterPro" id="IPR015854">
    <property type="entry name" value="ABC_transpr_LolD-like"/>
</dbReference>
<dbReference type="SUPFAM" id="SSF52540">
    <property type="entry name" value="P-loop containing nucleoside triphosphate hydrolases"/>
    <property type="match status" value="1"/>
</dbReference>
<evidence type="ECO:0000256" key="2">
    <source>
        <dbReference type="ARBA" id="ARBA00022741"/>
    </source>
</evidence>
<dbReference type="InterPro" id="IPR027417">
    <property type="entry name" value="P-loop_NTPase"/>
</dbReference>
<dbReference type="AlphaFoldDB" id="A0A1M4YQC3"/>
<dbReference type="InterPro" id="IPR017911">
    <property type="entry name" value="MacB-like_ATP-bd"/>
</dbReference>
<dbReference type="PROSITE" id="PS00211">
    <property type="entry name" value="ABC_TRANSPORTER_1"/>
    <property type="match status" value="1"/>
</dbReference>
<dbReference type="OrthoDB" id="9802264at2"/>
<dbReference type="EMBL" id="FQVN01000002">
    <property type="protein sequence ID" value="SHF07868.1"/>
    <property type="molecule type" value="Genomic_DNA"/>
</dbReference>
<keyword evidence="6" id="KW-1185">Reference proteome</keyword>
<keyword evidence="3 5" id="KW-0067">ATP-binding</keyword>
<protein>
    <submittedName>
        <fullName evidence="5">Putative ABC transport system ATP-binding protein</fullName>
    </submittedName>
</protein>
<proteinExistence type="predicted"/>
<dbReference type="CDD" id="cd03255">
    <property type="entry name" value="ABC_MJ0796_LolCDE_FtsE"/>
    <property type="match status" value="1"/>
</dbReference>
<organism evidence="5 6">
    <name type="scientific">Streptoalloteichus hindustanus</name>
    <dbReference type="NCBI Taxonomy" id="2017"/>
    <lineage>
        <taxon>Bacteria</taxon>
        <taxon>Bacillati</taxon>
        <taxon>Actinomycetota</taxon>
        <taxon>Actinomycetes</taxon>
        <taxon>Pseudonocardiales</taxon>
        <taxon>Pseudonocardiaceae</taxon>
        <taxon>Streptoalloteichus</taxon>
    </lineage>
</organism>
<evidence type="ECO:0000313" key="5">
    <source>
        <dbReference type="EMBL" id="SHF07868.1"/>
    </source>
</evidence>
<reference evidence="5 6" key="1">
    <citation type="submission" date="2016-11" db="EMBL/GenBank/DDBJ databases">
        <authorList>
            <person name="Jaros S."/>
            <person name="Januszkiewicz K."/>
            <person name="Wedrychowicz H."/>
        </authorList>
    </citation>
    <scope>NUCLEOTIDE SEQUENCE [LARGE SCALE GENOMIC DNA]</scope>
    <source>
        <strain evidence="5 6">DSM 44523</strain>
    </source>
</reference>
<dbReference type="GO" id="GO:0016887">
    <property type="term" value="F:ATP hydrolysis activity"/>
    <property type="evidence" value="ECO:0007669"/>
    <property type="project" value="InterPro"/>
</dbReference>
<dbReference type="GO" id="GO:0098796">
    <property type="term" value="C:membrane protein complex"/>
    <property type="evidence" value="ECO:0007669"/>
    <property type="project" value="UniProtKB-ARBA"/>
</dbReference>
<dbReference type="GO" id="GO:0005524">
    <property type="term" value="F:ATP binding"/>
    <property type="evidence" value="ECO:0007669"/>
    <property type="project" value="UniProtKB-KW"/>
</dbReference>
<keyword evidence="1" id="KW-0813">Transport</keyword>
<gene>
    <name evidence="5" type="ORF">SAMN05444320_102442</name>
</gene>
<dbReference type="STRING" id="2017.SAMN05444320_102442"/>
<evidence type="ECO:0000256" key="1">
    <source>
        <dbReference type="ARBA" id="ARBA00022448"/>
    </source>
</evidence>
<dbReference type="Gene3D" id="3.40.50.300">
    <property type="entry name" value="P-loop containing nucleotide triphosphate hydrolases"/>
    <property type="match status" value="1"/>
</dbReference>
<dbReference type="InterPro" id="IPR017871">
    <property type="entry name" value="ABC_transporter-like_CS"/>
</dbReference>
<accession>A0A1M4YQC3</accession>
<feature type="domain" description="ABC transporter" evidence="4">
    <location>
        <begin position="10"/>
        <end position="238"/>
    </location>
</feature>
<dbReference type="InterPro" id="IPR003593">
    <property type="entry name" value="AAA+_ATPase"/>
</dbReference>
<dbReference type="GO" id="GO:0005886">
    <property type="term" value="C:plasma membrane"/>
    <property type="evidence" value="ECO:0007669"/>
    <property type="project" value="TreeGrafter"/>
</dbReference>
<dbReference type="PANTHER" id="PTHR24220:SF86">
    <property type="entry name" value="ABC TRANSPORTER ABCH.1"/>
    <property type="match status" value="1"/>
</dbReference>
<dbReference type="FunFam" id="3.40.50.300:FF:000032">
    <property type="entry name" value="Export ABC transporter ATP-binding protein"/>
    <property type="match status" value="1"/>
</dbReference>
<dbReference type="Pfam" id="PF00005">
    <property type="entry name" value="ABC_tran"/>
    <property type="match status" value="1"/>
</dbReference>
<evidence type="ECO:0000256" key="3">
    <source>
        <dbReference type="ARBA" id="ARBA00022840"/>
    </source>
</evidence>
<dbReference type="GO" id="GO:0022857">
    <property type="term" value="F:transmembrane transporter activity"/>
    <property type="evidence" value="ECO:0007669"/>
    <property type="project" value="UniProtKB-ARBA"/>
</dbReference>
<sequence>MISGSGSPLLKLDSVRKTYTSGSVEVHAVHHVSLSVMPGELVALMGPSGCGKSTLLSISGGLLRPDSGTVTVGGLSLYDLVGARFHEHRRRSVGFVFQDFNLMRTLTAVENVMLVDELDGMSRKQARQRALAALRSVGLDGVADRYPSELSGGQQQRVAIARALTGCPRLVLADEPTGALDSTNTRSVLGLLAEIVAAGGACVVATHDPEVAAAAHRVVQMLDGALTEDARPAVVGEALQ</sequence>
<name>A0A1M4YQC3_STRHI</name>
<evidence type="ECO:0000313" key="6">
    <source>
        <dbReference type="Proteomes" id="UP000184501"/>
    </source>
</evidence>
<evidence type="ECO:0000259" key="4">
    <source>
        <dbReference type="PROSITE" id="PS50893"/>
    </source>
</evidence>
<keyword evidence="2" id="KW-0547">Nucleotide-binding</keyword>
<dbReference type="PANTHER" id="PTHR24220">
    <property type="entry name" value="IMPORT ATP-BINDING PROTEIN"/>
    <property type="match status" value="1"/>
</dbReference>
<dbReference type="Proteomes" id="UP000184501">
    <property type="component" value="Unassembled WGS sequence"/>
</dbReference>